<dbReference type="EMBL" id="CAOQHR010000004">
    <property type="protein sequence ID" value="CAI6333162.1"/>
    <property type="molecule type" value="Genomic_DNA"/>
</dbReference>
<evidence type="ECO:0000313" key="2">
    <source>
        <dbReference type="EMBL" id="CAI6333162.1"/>
    </source>
</evidence>
<dbReference type="Proteomes" id="UP001152607">
    <property type="component" value="Unassembled WGS sequence"/>
</dbReference>
<dbReference type="InterPro" id="IPR029058">
    <property type="entry name" value="AB_hydrolase_fold"/>
</dbReference>
<sequence>MSTSPLAEPSHRLLGAANKTDTPLIICFHGSGESCEPSWNGLAHLLESRYRILLFERGPHNPNPTQATSHLLDFLKAQNLAGPYVLVAHSYGGAFARTFMHRVLKSVAGVVLVETGQEGGLDPKIAAAQTRKRILGQTPLCVIRGNSFIHKQKSLEAEEIRAVSEQQRAAFTMQRTLLEASDKEDERMKKEQLQLSRNARYIHIPDCGHHVIRDRPEAVADEVDWVVSGALIASVSSWWQKLAMKLEWVVR</sequence>
<keyword evidence="3" id="KW-1185">Reference proteome</keyword>
<accession>A0A9W4UDS2</accession>
<proteinExistence type="predicted"/>
<gene>
    <name evidence="2" type="ORF">PDIGIT_LOCUS6198</name>
</gene>
<feature type="domain" description="AB hydrolase-1" evidence="1">
    <location>
        <begin position="25"/>
        <end position="221"/>
    </location>
</feature>
<evidence type="ECO:0000313" key="3">
    <source>
        <dbReference type="Proteomes" id="UP001152607"/>
    </source>
</evidence>
<reference evidence="2" key="1">
    <citation type="submission" date="2023-01" db="EMBL/GenBank/DDBJ databases">
        <authorList>
            <person name="Van Ghelder C."/>
            <person name="Rancurel C."/>
        </authorList>
    </citation>
    <scope>NUCLEOTIDE SEQUENCE</scope>
    <source>
        <strain evidence="2">CNCM I-4278</strain>
    </source>
</reference>
<dbReference type="AlphaFoldDB" id="A0A9W4UDS2"/>
<name>A0A9W4UDS2_9PLEO</name>
<evidence type="ECO:0000259" key="1">
    <source>
        <dbReference type="Pfam" id="PF12697"/>
    </source>
</evidence>
<dbReference type="Gene3D" id="3.40.50.1820">
    <property type="entry name" value="alpha/beta hydrolase"/>
    <property type="match status" value="1"/>
</dbReference>
<protein>
    <recommendedName>
        <fullName evidence="1">AB hydrolase-1 domain-containing protein</fullName>
    </recommendedName>
</protein>
<dbReference type="Pfam" id="PF12697">
    <property type="entry name" value="Abhydrolase_6"/>
    <property type="match status" value="1"/>
</dbReference>
<dbReference type="SUPFAM" id="SSF53474">
    <property type="entry name" value="alpha/beta-Hydrolases"/>
    <property type="match status" value="1"/>
</dbReference>
<organism evidence="2 3">
    <name type="scientific">Periconia digitata</name>
    <dbReference type="NCBI Taxonomy" id="1303443"/>
    <lineage>
        <taxon>Eukaryota</taxon>
        <taxon>Fungi</taxon>
        <taxon>Dikarya</taxon>
        <taxon>Ascomycota</taxon>
        <taxon>Pezizomycotina</taxon>
        <taxon>Dothideomycetes</taxon>
        <taxon>Pleosporomycetidae</taxon>
        <taxon>Pleosporales</taxon>
        <taxon>Massarineae</taxon>
        <taxon>Periconiaceae</taxon>
        <taxon>Periconia</taxon>
    </lineage>
</organism>
<comment type="caution">
    <text evidence="2">The sequence shown here is derived from an EMBL/GenBank/DDBJ whole genome shotgun (WGS) entry which is preliminary data.</text>
</comment>
<dbReference type="InterPro" id="IPR000073">
    <property type="entry name" value="AB_hydrolase_1"/>
</dbReference>
<dbReference type="OrthoDB" id="294702at2759"/>